<feature type="domain" description="Zinc finger PHD-type" evidence="4">
    <location>
        <begin position="152"/>
        <end position="201"/>
    </location>
</feature>
<keyword evidence="2" id="KW-0863">Zinc-finger</keyword>
<evidence type="ECO:0000313" key="5">
    <source>
        <dbReference type="EMBL" id="VDM81898.1"/>
    </source>
</evidence>
<gene>
    <name evidence="5" type="ORF">SVUK_LOCUS16896</name>
</gene>
<dbReference type="Gene3D" id="3.30.40.10">
    <property type="entry name" value="Zinc/RING finger domain, C3HC4 (zinc finger)"/>
    <property type="match status" value="1"/>
</dbReference>
<keyword evidence="6" id="KW-1185">Reference proteome</keyword>
<evidence type="ECO:0000313" key="6">
    <source>
        <dbReference type="Proteomes" id="UP000270094"/>
    </source>
</evidence>
<dbReference type="InterPro" id="IPR011011">
    <property type="entry name" value="Znf_FYVE_PHD"/>
</dbReference>
<organism evidence="5 6">
    <name type="scientific">Strongylus vulgaris</name>
    <name type="common">Blood worm</name>
    <dbReference type="NCBI Taxonomy" id="40348"/>
    <lineage>
        <taxon>Eukaryota</taxon>
        <taxon>Metazoa</taxon>
        <taxon>Ecdysozoa</taxon>
        <taxon>Nematoda</taxon>
        <taxon>Chromadorea</taxon>
        <taxon>Rhabditida</taxon>
        <taxon>Rhabditina</taxon>
        <taxon>Rhabditomorpha</taxon>
        <taxon>Strongyloidea</taxon>
        <taxon>Strongylidae</taxon>
        <taxon>Strongylus</taxon>
    </lineage>
</organism>
<proteinExistence type="predicted"/>
<feature type="non-terminal residue" evidence="5">
    <location>
        <position position="346"/>
    </location>
</feature>
<dbReference type="OrthoDB" id="1678912at2759"/>
<keyword evidence="3" id="KW-0862">Zinc</keyword>
<dbReference type="InterPro" id="IPR001965">
    <property type="entry name" value="Znf_PHD"/>
</dbReference>
<dbReference type="EMBL" id="UYYB01115120">
    <property type="protein sequence ID" value="VDM81898.1"/>
    <property type="molecule type" value="Genomic_DNA"/>
</dbReference>
<keyword evidence="1" id="KW-0479">Metal-binding</keyword>
<dbReference type="AlphaFoldDB" id="A0A3P7LS33"/>
<dbReference type="GO" id="GO:0008270">
    <property type="term" value="F:zinc ion binding"/>
    <property type="evidence" value="ECO:0007669"/>
    <property type="project" value="UniProtKB-KW"/>
</dbReference>
<reference evidence="5 6" key="1">
    <citation type="submission" date="2018-11" db="EMBL/GenBank/DDBJ databases">
        <authorList>
            <consortium name="Pathogen Informatics"/>
        </authorList>
    </citation>
    <scope>NUCLEOTIDE SEQUENCE [LARGE SCALE GENOMIC DNA]</scope>
</reference>
<evidence type="ECO:0000259" key="4">
    <source>
        <dbReference type="SMART" id="SM00249"/>
    </source>
</evidence>
<dbReference type="SMART" id="SM00249">
    <property type="entry name" value="PHD"/>
    <property type="match status" value="1"/>
</dbReference>
<evidence type="ECO:0000256" key="1">
    <source>
        <dbReference type="ARBA" id="ARBA00022723"/>
    </source>
</evidence>
<evidence type="ECO:0000256" key="2">
    <source>
        <dbReference type="ARBA" id="ARBA00022771"/>
    </source>
</evidence>
<accession>A0A3P7LS33</accession>
<name>A0A3P7LS33_STRVU</name>
<dbReference type="Proteomes" id="UP000270094">
    <property type="component" value="Unassembled WGS sequence"/>
</dbReference>
<protein>
    <recommendedName>
        <fullName evidence="4">Zinc finger PHD-type domain-containing protein</fullName>
    </recommendedName>
</protein>
<dbReference type="SUPFAM" id="SSF57903">
    <property type="entry name" value="FYVE/PHD zinc finger"/>
    <property type="match status" value="1"/>
</dbReference>
<dbReference type="InterPro" id="IPR013083">
    <property type="entry name" value="Znf_RING/FYVE/PHD"/>
</dbReference>
<sequence>MDKIREELLRLRAVRERTSDKETSLNDCLDLIKECEESKFLFNSELHKQLMSARDSLLKFTHRLMSLFQKPSSYYNLVEIVRDREDIAPLVEGQIIPRFLVDSPAPEDQWVQLREFSSCHEMKQHIHALRDQQRALIGSLQDANSKRSTVDTCICLSSTSQQPSDILICILCRAKYHVSCCDWDPFLDRLPEGAYLCVRCLRGRRPCIEDVQAACNLAPSNSLEVILVRELVNRGRELACLRGRRPCIEDVQAACNLAPSNSLEVILVRELVNRGRELACEAKTVLADIAVVGDELSGELKDRFLLRTAQSVVESVLACEILDMDVLPKVASLIQKTCSSILDDQK</sequence>
<evidence type="ECO:0000256" key="3">
    <source>
        <dbReference type="ARBA" id="ARBA00022833"/>
    </source>
</evidence>